<evidence type="ECO:0000313" key="2">
    <source>
        <dbReference type="Proteomes" id="UP000462865"/>
    </source>
</evidence>
<gene>
    <name evidence="1" type="ORF">GKG38_10520</name>
</gene>
<accession>A0A7K0ID66</accession>
<name>A0A7K0ID66_9ACTN</name>
<proteinExistence type="predicted"/>
<sequence>MNRETIFNMPMQERIAYFNGRLADGESYEDILASLDLTKKEAGQSEPYGLGLIKLGNEVKPKPGRGDNGFAW</sequence>
<evidence type="ECO:0000313" key="1">
    <source>
        <dbReference type="EMBL" id="MSA95478.1"/>
    </source>
</evidence>
<dbReference type="EMBL" id="WKZA01000051">
    <property type="protein sequence ID" value="MSA95478.1"/>
    <property type="molecule type" value="Genomic_DNA"/>
</dbReference>
<reference evidence="1 2" key="1">
    <citation type="journal article" date="2019" name="Nat. Med.">
        <title>A library of human gut bacterial isolates paired with longitudinal multiomics data enables mechanistic microbiome research.</title>
        <authorList>
            <person name="Poyet M."/>
            <person name="Groussin M."/>
            <person name="Gibbons S.M."/>
            <person name="Avila-Pacheco J."/>
            <person name="Jiang X."/>
            <person name="Kearney S.M."/>
            <person name="Perrotta A.R."/>
            <person name="Berdy B."/>
            <person name="Zhao S."/>
            <person name="Lieberman T.D."/>
            <person name="Swanson P.K."/>
            <person name="Smith M."/>
            <person name="Roesemann S."/>
            <person name="Alexander J.E."/>
            <person name="Rich S.A."/>
            <person name="Livny J."/>
            <person name="Vlamakis H."/>
            <person name="Clish C."/>
            <person name="Bullock K."/>
            <person name="Deik A."/>
            <person name="Scott J."/>
            <person name="Pierce K.A."/>
            <person name="Xavier R.J."/>
            <person name="Alm E.J."/>
        </authorList>
    </citation>
    <scope>NUCLEOTIDE SEQUENCE [LARGE SCALE GENOMIC DNA]</scope>
    <source>
        <strain evidence="1 2">BIOML-A1</strain>
    </source>
</reference>
<organism evidence="1 2">
    <name type="scientific">Gordonibacter urolithinfaciens</name>
    <dbReference type="NCBI Taxonomy" id="1335613"/>
    <lineage>
        <taxon>Bacteria</taxon>
        <taxon>Bacillati</taxon>
        <taxon>Actinomycetota</taxon>
        <taxon>Coriobacteriia</taxon>
        <taxon>Eggerthellales</taxon>
        <taxon>Eggerthellaceae</taxon>
        <taxon>Gordonibacter</taxon>
    </lineage>
</organism>
<comment type="caution">
    <text evidence="1">The sequence shown here is derived from an EMBL/GenBank/DDBJ whole genome shotgun (WGS) entry which is preliminary data.</text>
</comment>
<dbReference type="Proteomes" id="UP000462865">
    <property type="component" value="Unassembled WGS sequence"/>
</dbReference>
<dbReference type="RefSeq" id="WP_154270594.1">
    <property type="nucleotide sequence ID" value="NZ_JAJCHO010000009.1"/>
</dbReference>
<protein>
    <submittedName>
        <fullName evidence="1">Uncharacterized protein</fullName>
    </submittedName>
</protein>
<dbReference type="AlphaFoldDB" id="A0A7K0ID66"/>